<protein>
    <submittedName>
        <fullName evidence="1">Uncharacterized protein</fullName>
    </submittedName>
</protein>
<dbReference type="EMBL" id="JANPWB010000002">
    <property type="protein sequence ID" value="KAJ1210415.1"/>
    <property type="molecule type" value="Genomic_DNA"/>
</dbReference>
<organism evidence="1 2">
    <name type="scientific">Pleurodeles waltl</name>
    <name type="common">Iberian ribbed newt</name>
    <dbReference type="NCBI Taxonomy" id="8319"/>
    <lineage>
        <taxon>Eukaryota</taxon>
        <taxon>Metazoa</taxon>
        <taxon>Chordata</taxon>
        <taxon>Craniata</taxon>
        <taxon>Vertebrata</taxon>
        <taxon>Euteleostomi</taxon>
        <taxon>Amphibia</taxon>
        <taxon>Batrachia</taxon>
        <taxon>Caudata</taxon>
        <taxon>Salamandroidea</taxon>
        <taxon>Salamandridae</taxon>
        <taxon>Pleurodelinae</taxon>
        <taxon>Pleurodeles</taxon>
    </lineage>
</organism>
<keyword evidence="2" id="KW-1185">Reference proteome</keyword>
<evidence type="ECO:0000313" key="1">
    <source>
        <dbReference type="EMBL" id="KAJ1210415.1"/>
    </source>
</evidence>
<proteinExistence type="predicted"/>
<comment type="caution">
    <text evidence="1">The sequence shown here is derived from an EMBL/GenBank/DDBJ whole genome shotgun (WGS) entry which is preliminary data.</text>
</comment>
<accession>A0AAV7WC07</accession>
<dbReference type="Proteomes" id="UP001066276">
    <property type="component" value="Chromosome 1_2"/>
</dbReference>
<sequence>MGGRSLGRQRGHCRGRRGLPRVSIRVSASVAANVLGPLAVGRNGERDEEGRGCRVVSKVCGSSLPGVVVRR</sequence>
<dbReference type="AlphaFoldDB" id="A0AAV7WC07"/>
<name>A0AAV7WC07_PLEWA</name>
<evidence type="ECO:0000313" key="2">
    <source>
        <dbReference type="Proteomes" id="UP001066276"/>
    </source>
</evidence>
<reference evidence="1" key="1">
    <citation type="journal article" date="2022" name="bioRxiv">
        <title>Sequencing and chromosome-scale assembly of the giantPleurodeles waltlgenome.</title>
        <authorList>
            <person name="Brown T."/>
            <person name="Elewa A."/>
            <person name="Iarovenko S."/>
            <person name="Subramanian E."/>
            <person name="Araus A.J."/>
            <person name="Petzold A."/>
            <person name="Susuki M."/>
            <person name="Suzuki K.-i.T."/>
            <person name="Hayashi T."/>
            <person name="Toyoda A."/>
            <person name="Oliveira C."/>
            <person name="Osipova E."/>
            <person name="Leigh N.D."/>
            <person name="Simon A."/>
            <person name="Yun M.H."/>
        </authorList>
    </citation>
    <scope>NUCLEOTIDE SEQUENCE</scope>
    <source>
        <strain evidence="1">20211129_DDA</strain>
        <tissue evidence="1">Liver</tissue>
    </source>
</reference>
<gene>
    <name evidence="1" type="ORF">NDU88_005779</name>
</gene>